<dbReference type="Pfam" id="PF05678">
    <property type="entry name" value="VQ"/>
    <property type="match status" value="2"/>
</dbReference>
<proteinExistence type="predicted"/>
<dbReference type="AlphaFoldDB" id="A0A6N2KX97"/>
<evidence type="ECO:0000313" key="3">
    <source>
        <dbReference type="EMBL" id="VFU31456.1"/>
    </source>
</evidence>
<dbReference type="PANTHER" id="PTHR33624">
    <property type="entry name" value="SIGMA FACTOR BINDING PROTEIN 1, CHLOROPLASTIC"/>
    <property type="match status" value="1"/>
</dbReference>
<dbReference type="InterPro" id="IPR039335">
    <property type="entry name" value="SIB1/2"/>
</dbReference>
<dbReference type="EMBL" id="CAADRP010000713">
    <property type="protein sequence ID" value="VFU31456.1"/>
    <property type="molecule type" value="Genomic_DNA"/>
</dbReference>
<feature type="domain" description="VQ" evidence="2">
    <location>
        <begin position="175"/>
        <end position="201"/>
    </location>
</feature>
<dbReference type="PANTHER" id="PTHR33624:SF17">
    <property type="entry name" value="OS07G0687400 PROTEIN"/>
    <property type="match status" value="1"/>
</dbReference>
<evidence type="ECO:0000256" key="1">
    <source>
        <dbReference type="SAM" id="MobiDB-lite"/>
    </source>
</evidence>
<feature type="region of interest" description="Disordered" evidence="1">
    <location>
        <begin position="144"/>
        <end position="170"/>
    </location>
</feature>
<evidence type="ECO:0000259" key="2">
    <source>
        <dbReference type="Pfam" id="PF05678"/>
    </source>
</evidence>
<gene>
    <name evidence="3" type="ORF">SVIM_LOCUS131556</name>
</gene>
<reference evidence="3" key="1">
    <citation type="submission" date="2019-03" db="EMBL/GenBank/DDBJ databases">
        <authorList>
            <person name="Mank J."/>
            <person name="Almeida P."/>
        </authorList>
    </citation>
    <scope>NUCLEOTIDE SEQUENCE</scope>
    <source>
        <strain evidence="3">78183</strain>
    </source>
</reference>
<feature type="region of interest" description="Disordered" evidence="1">
    <location>
        <begin position="1"/>
        <end position="30"/>
    </location>
</feature>
<dbReference type="InterPro" id="IPR008889">
    <property type="entry name" value="VQ"/>
</dbReference>
<name>A0A6N2KX97_SALVM</name>
<protein>
    <recommendedName>
        <fullName evidence="2">VQ domain-containing protein</fullName>
    </recommendedName>
</protein>
<accession>A0A6N2KX97</accession>
<sequence>MSEFMEQCFIDQQEQPKKGKKSSKNKREPVKIKYISSPTMVKAASATEFRAIVQELTGKDSKVEDPFDSNEVSSQVRRHGTPRQKMASFGEDVSERTVDLQSSCVFKPYKSKPSADTRTKTKTSCFFSLFDPYFRQESKKMSEFREQCFPDQQEQPKKGQKSRKNKREPVKIKYISSPTMVKATSATEFMAIVQELTGKDSKIEDPFDAIEVASQVPRYGTPQFDVESVDGAFCNYTSPFLQTEDGNVWGRCF</sequence>
<organism evidence="3">
    <name type="scientific">Salix viminalis</name>
    <name type="common">Common osier</name>
    <name type="synonym">Basket willow</name>
    <dbReference type="NCBI Taxonomy" id="40686"/>
    <lineage>
        <taxon>Eukaryota</taxon>
        <taxon>Viridiplantae</taxon>
        <taxon>Streptophyta</taxon>
        <taxon>Embryophyta</taxon>
        <taxon>Tracheophyta</taxon>
        <taxon>Spermatophyta</taxon>
        <taxon>Magnoliopsida</taxon>
        <taxon>eudicotyledons</taxon>
        <taxon>Gunneridae</taxon>
        <taxon>Pentapetalae</taxon>
        <taxon>rosids</taxon>
        <taxon>fabids</taxon>
        <taxon>Malpighiales</taxon>
        <taxon>Salicaceae</taxon>
        <taxon>Saliceae</taxon>
        <taxon>Salix</taxon>
    </lineage>
</organism>
<feature type="domain" description="VQ" evidence="2">
    <location>
        <begin position="35"/>
        <end position="61"/>
    </location>
</feature>
<feature type="region of interest" description="Disordered" evidence="1">
    <location>
        <begin position="61"/>
        <end position="94"/>
    </location>
</feature>